<proteinExistence type="predicted"/>
<protein>
    <submittedName>
        <fullName evidence="1">Uncharacterized protein</fullName>
    </submittedName>
</protein>
<accession>A0A8S5N0P6</accession>
<dbReference type="EMBL" id="BK015034">
    <property type="protein sequence ID" value="DAD88048.1"/>
    <property type="molecule type" value="Genomic_DNA"/>
</dbReference>
<organism evidence="1">
    <name type="scientific">Siphoviridae sp. ctdYc1</name>
    <dbReference type="NCBI Taxonomy" id="2826399"/>
    <lineage>
        <taxon>Viruses</taxon>
        <taxon>Duplodnaviria</taxon>
        <taxon>Heunggongvirae</taxon>
        <taxon>Uroviricota</taxon>
        <taxon>Caudoviricetes</taxon>
    </lineage>
</organism>
<reference evidence="1" key="1">
    <citation type="journal article" date="2021" name="Proc. Natl. Acad. Sci. U.S.A.">
        <title>A Catalog of Tens of Thousands of Viruses from Human Metagenomes Reveals Hidden Associations with Chronic Diseases.</title>
        <authorList>
            <person name="Tisza M.J."/>
            <person name="Buck C.B."/>
        </authorList>
    </citation>
    <scope>NUCLEOTIDE SEQUENCE</scope>
    <source>
        <strain evidence="1">CtdYc1</strain>
    </source>
</reference>
<sequence length="29" mass="3582">MKKAKRKCSVFTYKFGNTRYFSYLCRKNI</sequence>
<evidence type="ECO:0000313" key="1">
    <source>
        <dbReference type="EMBL" id="DAD88048.1"/>
    </source>
</evidence>
<name>A0A8S5N0P6_9CAUD</name>